<dbReference type="GO" id="GO:0003689">
    <property type="term" value="F:DNA clamp loader activity"/>
    <property type="evidence" value="ECO:0007669"/>
    <property type="project" value="TreeGrafter"/>
</dbReference>
<evidence type="ECO:0000256" key="3">
    <source>
        <dbReference type="ARBA" id="ARBA00022741"/>
    </source>
</evidence>
<keyword evidence="6" id="KW-0539">Nucleus</keyword>
<comment type="similarity">
    <text evidence="2">Belongs to the rad17/RAD24 family.</text>
</comment>
<dbReference type="RefSeq" id="XP_459997.2">
    <property type="nucleotide sequence ID" value="XM_459997.1"/>
</dbReference>
<keyword evidence="4" id="KW-0227">DNA damage</keyword>
<dbReference type="InterPro" id="IPR027417">
    <property type="entry name" value="P-loop_NTPase"/>
</dbReference>
<evidence type="ECO:0000256" key="4">
    <source>
        <dbReference type="ARBA" id="ARBA00022763"/>
    </source>
</evidence>
<evidence type="ECO:0000256" key="5">
    <source>
        <dbReference type="ARBA" id="ARBA00022840"/>
    </source>
</evidence>
<dbReference type="GO" id="GO:0003682">
    <property type="term" value="F:chromatin binding"/>
    <property type="evidence" value="ECO:0007669"/>
    <property type="project" value="TreeGrafter"/>
</dbReference>
<dbReference type="GO" id="GO:0000077">
    <property type="term" value="P:DNA damage checkpoint signaling"/>
    <property type="evidence" value="ECO:0007669"/>
    <property type="project" value="TreeGrafter"/>
</dbReference>
<dbReference type="SUPFAM" id="SSF52540">
    <property type="entry name" value="P-loop containing nucleoside triphosphate hydrolases"/>
    <property type="match status" value="1"/>
</dbReference>
<dbReference type="Pfam" id="PF25812">
    <property type="entry name" value="RAD24_helical"/>
    <property type="match status" value="1"/>
</dbReference>
<feature type="region of interest" description="Disordered" evidence="8">
    <location>
        <begin position="573"/>
        <end position="604"/>
    </location>
</feature>
<evidence type="ECO:0000256" key="8">
    <source>
        <dbReference type="SAM" id="MobiDB-lite"/>
    </source>
</evidence>
<dbReference type="VEuPathDB" id="FungiDB:DEHA2E15972g"/>
<dbReference type="InterPro" id="IPR057927">
    <property type="entry name" value="RAD24-like_helical"/>
</dbReference>
<dbReference type="CDD" id="cd00267">
    <property type="entry name" value="ABC_ATPase"/>
    <property type="match status" value="1"/>
</dbReference>
<dbReference type="GO" id="GO:0005524">
    <property type="term" value="F:ATP binding"/>
    <property type="evidence" value="ECO:0007669"/>
    <property type="project" value="UniProtKB-KW"/>
</dbReference>
<dbReference type="OrthoDB" id="10265971at2759"/>
<keyword evidence="3" id="KW-0547">Nucleotide-binding</keyword>
<feature type="compositionally biased region" description="Acidic residues" evidence="8">
    <location>
        <begin position="22"/>
        <end position="34"/>
    </location>
</feature>
<accession>Q6BP73</accession>
<dbReference type="GeneID" id="2902297"/>
<evidence type="ECO:0000259" key="9">
    <source>
        <dbReference type="Pfam" id="PF25812"/>
    </source>
</evidence>
<comment type="subcellular location">
    <subcellularLocation>
        <location evidence="1">Nucleus</location>
    </subcellularLocation>
</comment>
<reference evidence="10 11" key="1">
    <citation type="journal article" date="2004" name="Nature">
        <title>Genome evolution in yeasts.</title>
        <authorList>
            <consortium name="Genolevures"/>
            <person name="Dujon B."/>
            <person name="Sherman D."/>
            <person name="Fischer G."/>
            <person name="Durrens P."/>
            <person name="Casaregola S."/>
            <person name="Lafontaine I."/>
            <person name="de Montigny J."/>
            <person name="Marck C."/>
            <person name="Neuveglise C."/>
            <person name="Talla E."/>
            <person name="Goffard N."/>
            <person name="Frangeul L."/>
            <person name="Aigle M."/>
            <person name="Anthouard V."/>
            <person name="Babour A."/>
            <person name="Barbe V."/>
            <person name="Barnay S."/>
            <person name="Blanchin S."/>
            <person name="Beckerich J.M."/>
            <person name="Beyne E."/>
            <person name="Bleykasten C."/>
            <person name="Boisrame A."/>
            <person name="Boyer J."/>
            <person name="Cattolico L."/>
            <person name="Confanioleri F."/>
            <person name="de Daruvar A."/>
            <person name="Despons L."/>
            <person name="Fabre E."/>
            <person name="Fairhead C."/>
            <person name="Ferry-Dumazet H."/>
            <person name="Groppi A."/>
            <person name="Hantraye F."/>
            <person name="Hennequin C."/>
            <person name="Jauniaux N."/>
            <person name="Joyet P."/>
            <person name="Kachouri R."/>
            <person name="Kerrest A."/>
            <person name="Koszul R."/>
            <person name="Lemaire M."/>
            <person name="Lesur I."/>
            <person name="Ma L."/>
            <person name="Muller H."/>
            <person name="Nicaud J.M."/>
            <person name="Nikolski M."/>
            <person name="Oztas S."/>
            <person name="Ozier-Kalogeropoulos O."/>
            <person name="Pellenz S."/>
            <person name="Potier S."/>
            <person name="Richard G.F."/>
            <person name="Straub M.L."/>
            <person name="Suleau A."/>
            <person name="Swennene D."/>
            <person name="Tekaia F."/>
            <person name="Wesolowski-Louvel M."/>
            <person name="Westhof E."/>
            <person name="Wirth B."/>
            <person name="Zeniou-Meyer M."/>
            <person name="Zivanovic I."/>
            <person name="Bolotin-Fukuhara M."/>
            <person name="Thierry A."/>
            <person name="Bouchier C."/>
            <person name="Caudron B."/>
            <person name="Scarpelli C."/>
            <person name="Gaillardin C."/>
            <person name="Weissenbach J."/>
            <person name="Wincker P."/>
            <person name="Souciet J.L."/>
        </authorList>
    </citation>
    <scope>NUCLEOTIDE SEQUENCE [LARGE SCALE GENOMIC DNA]</scope>
    <source>
        <strain evidence="11">ATCC 36239 / CBS 767 / BCRC 21394 / JCM 1990 / NBRC 0083 / IGC 2968</strain>
    </source>
</reference>
<feature type="compositionally biased region" description="Basic and acidic residues" evidence="8">
    <location>
        <begin position="8"/>
        <end position="21"/>
    </location>
</feature>
<evidence type="ECO:0000256" key="7">
    <source>
        <dbReference type="ARBA" id="ARBA00023306"/>
    </source>
</evidence>
<evidence type="ECO:0000256" key="1">
    <source>
        <dbReference type="ARBA" id="ARBA00004123"/>
    </source>
</evidence>
<evidence type="ECO:0000256" key="6">
    <source>
        <dbReference type="ARBA" id="ARBA00023242"/>
    </source>
</evidence>
<feature type="compositionally biased region" description="Acidic residues" evidence="8">
    <location>
        <begin position="585"/>
        <end position="595"/>
    </location>
</feature>
<feature type="region of interest" description="Disordered" evidence="8">
    <location>
        <begin position="1"/>
        <end position="43"/>
    </location>
</feature>
<feature type="domain" description="Checkpoint protein RAD24-like helical bundle" evidence="9">
    <location>
        <begin position="327"/>
        <end position="448"/>
    </location>
</feature>
<dbReference type="InterPro" id="IPR004582">
    <property type="entry name" value="Checkpoint_prot_Rad17_Rad24"/>
</dbReference>
<sequence length="604" mass="69862">MYNKRNRERKDDENRLSKTEDVSDESISEFEASEEFIPSKRQRKQTCTDTFQQQWIDKYTPTRSEDICINPRKLKEVKETLSNMISGIDPTKLLILTGPSGSSKSTTIKVLANEIIPRSATSNNFESYMTRQESTSHDNWIEYIDTIVTDTPQSKQFSEFLNDARYRIGSNLSIILIEDLPNIFHADILSKFRGNLNEWVNTDHQLPPLVLCLSEIELTQEQRNQDYFNIENNLTVDTLLGREFLSQRGKVKQIKFNSIAASFMKKSMNKIVNEERRAFNGIAKTSINDFSSHIIESGDIRSAISNLQFWSGLSKKGRGEIFNSLRENQLNLFHAIGKVIYSSSKYRDLDEEESDYLSIKTVLDNYGNNSLLNLSILENYHIYNDSNYGIEIASEITNNLSISDILNNFDEGKETGIRSTRNQLRRVSGRQSQRMNVKFPRHFKMIKEYNKTKREIGMYRSVVNECHTSFNDLNLIDGYYLPLIYNKQQHNKLKYGRLGGSFKQIVSDGDLPVLEEDIACSYAQDQFQRDIDDKMKTVQEDEEILSDPIETDIDSDDEIFNDSIDETQIHRLVTQSRSQTHKLESEDEFSSDPELDQLISAKNY</sequence>
<dbReference type="eggNOG" id="KOG1970">
    <property type="taxonomic scope" value="Eukaryota"/>
</dbReference>
<organism evidence="10 11">
    <name type="scientific">Debaryomyces hansenii (strain ATCC 36239 / CBS 767 / BCRC 21394 / JCM 1990 / NBRC 0083 / IGC 2968)</name>
    <name type="common">Yeast</name>
    <name type="synonym">Torulaspora hansenii</name>
    <dbReference type="NCBI Taxonomy" id="284592"/>
    <lineage>
        <taxon>Eukaryota</taxon>
        <taxon>Fungi</taxon>
        <taxon>Dikarya</taxon>
        <taxon>Ascomycota</taxon>
        <taxon>Saccharomycotina</taxon>
        <taxon>Pichiomycetes</taxon>
        <taxon>Debaryomycetaceae</taxon>
        <taxon>Debaryomyces</taxon>
    </lineage>
</organism>
<dbReference type="Pfam" id="PF03215">
    <property type="entry name" value="Rad17"/>
    <property type="match status" value="1"/>
</dbReference>
<keyword evidence="7" id="KW-0131">Cell cycle</keyword>
<dbReference type="HOGENOM" id="CLU_027373_0_0_1"/>
<protein>
    <submittedName>
        <fullName evidence="10">DEHA2E15972p</fullName>
    </submittedName>
</protein>
<dbReference type="OMA" id="PREWKIR"/>
<dbReference type="STRING" id="284592.Q6BP73"/>
<dbReference type="KEGG" id="dha:DEHA2E15972g"/>
<dbReference type="GO" id="GO:0005634">
    <property type="term" value="C:nucleus"/>
    <property type="evidence" value="ECO:0007669"/>
    <property type="project" value="UniProtKB-SubCell"/>
</dbReference>
<keyword evidence="5" id="KW-0067">ATP-binding</keyword>
<dbReference type="Proteomes" id="UP000000599">
    <property type="component" value="Chromosome E"/>
</dbReference>
<keyword evidence="11" id="KW-1185">Reference proteome</keyword>
<evidence type="ECO:0000313" key="11">
    <source>
        <dbReference type="Proteomes" id="UP000000599"/>
    </source>
</evidence>
<proteinExistence type="inferred from homology"/>
<name>Q6BP73_DEBHA</name>
<dbReference type="Gene3D" id="3.40.50.300">
    <property type="entry name" value="P-loop containing nucleotide triphosphate hydrolases"/>
    <property type="match status" value="1"/>
</dbReference>
<dbReference type="GO" id="GO:0033314">
    <property type="term" value="P:mitotic DNA replication checkpoint signaling"/>
    <property type="evidence" value="ECO:0007669"/>
    <property type="project" value="TreeGrafter"/>
</dbReference>
<dbReference type="PANTHER" id="PTHR12172:SF0">
    <property type="entry name" value="CELL CYCLE CHECKPOINT PROTEIN RAD17"/>
    <property type="match status" value="1"/>
</dbReference>
<dbReference type="GO" id="GO:0006281">
    <property type="term" value="P:DNA repair"/>
    <property type="evidence" value="ECO:0007669"/>
    <property type="project" value="InterPro"/>
</dbReference>
<dbReference type="EMBL" id="CR382137">
    <property type="protein sequence ID" value="CAG88250.2"/>
    <property type="molecule type" value="Genomic_DNA"/>
</dbReference>
<evidence type="ECO:0000256" key="2">
    <source>
        <dbReference type="ARBA" id="ARBA00006168"/>
    </source>
</evidence>
<dbReference type="AlphaFoldDB" id="Q6BP73"/>
<evidence type="ECO:0000313" key="10">
    <source>
        <dbReference type="EMBL" id="CAG88250.2"/>
    </source>
</evidence>
<dbReference type="PANTHER" id="PTHR12172">
    <property type="entry name" value="CELL CYCLE CHECKPOINT PROTEIN RAD17"/>
    <property type="match status" value="1"/>
</dbReference>
<dbReference type="FunCoup" id="Q6BP73">
    <property type="interactions" value="181"/>
</dbReference>
<gene>
    <name evidence="10" type="ordered locus">DEHA2E15972g</name>
</gene>
<dbReference type="InParanoid" id="Q6BP73"/>